<reference evidence="2" key="3">
    <citation type="submission" date="2025-09" db="UniProtKB">
        <authorList>
            <consortium name="Ensembl"/>
        </authorList>
    </citation>
    <scope>IDENTIFICATION</scope>
</reference>
<dbReference type="AlphaFoldDB" id="A0A3P8PQ87"/>
<organism evidence="2 3">
    <name type="scientific">Astatotilapia calliptera</name>
    <name type="common">Eastern happy</name>
    <name type="synonym">Chromis callipterus</name>
    <dbReference type="NCBI Taxonomy" id="8154"/>
    <lineage>
        <taxon>Eukaryota</taxon>
        <taxon>Metazoa</taxon>
        <taxon>Chordata</taxon>
        <taxon>Craniata</taxon>
        <taxon>Vertebrata</taxon>
        <taxon>Euteleostomi</taxon>
        <taxon>Actinopterygii</taxon>
        <taxon>Neopterygii</taxon>
        <taxon>Teleostei</taxon>
        <taxon>Neoteleostei</taxon>
        <taxon>Acanthomorphata</taxon>
        <taxon>Ovalentaria</taxon>
        <taxon>Cichlomorphae</taxon>
        <taxon>Cichliformes</taxon>
        <taxon>Cichlidae</taxon>
        <taxon>African cichlids</taxon>
        <taxon>Pseudocrenilabrinae</taxon>
        <taxon>Haplochromini</taxon>
        <taxon>Astatotilapia</taxon>
    </lineage>
</organism>
<dbReference type="OMA" id="CWKSTEW"/>
<proteinExistence type="inferred from homology"/>
<dbReference type="GO" id="GO:0016485">
    <property type="term" value="P:protein processing"/>
    <property type="evidence" value="ECO:0007669"/>
    <property type="project" value="InterPro"/>
</dbReference>
<dbReference type="GO" id="GO:0004252">
    <property type="term" value="F:serine-type endopeptidase activity"/>
    <property type="evidence" value="ECO:0007669"/>
    <property type="project" value="InterPro"/>
</dbReference>
<evidence type="ECO:0000313" key="3">
    <source>
        <dbReference type="Proteomes" id="UP000265100"/>
    </source>
</evidence>
<dbReference type="GO" id="GO:0005777">
    <property type="term" value="C:peroxisome"/>
    <property type="evidence" value="ECO:0007669"/>
    <property type="project" value="UniProtKB-SubCell"/>
</dbReference>
<evidence type="ECO:0000256" key="1">
    <source>
        <dbReference type="PIRNR" id="PIRNR037989"/>
    </source>
</evidence>
<comment type="similarity">
    <text evidence="1">Belongs to the peptidase S1B family.</text>
</comment>
<dbReference type="GO" id="GO:0031998">
    <property type="term" value="P:regulation of fatty acid beta-oxidation"/>
    <property type="evidence" value="ECO:0007669"/>
    <property type="project" value="TreeGrafter"/>
</dbReference>
<dbReference type="EC" id="3.4.21.-" evidence="1"/>
<dbReference type="GeneTree" id="ENSGT00390000014627"/>
<reference evidence="2" key="1">
    <citation type="submission" date="2018-05" db="EMBL/GenBank/DDBJ databases">
        <authorList>
            <person name="Datahose"/>
        </authorList>
    </citation>
    <scope>NUCLEOTIDE SEQUENCE</scope>
</reference>
<keyword evidence="1" id="KW-0378">Hydrolase</keyword>
<comment type="subcellular location">
    <subcellularLocation>
        <location evidence="1">Peroxisome</location>
    </subcellularLocation>
</comment>
<dbReference type="Bgee" id="ENSACLG00000013047">
    <property type="expression patterns" value="Expressed in testis and 7 other cell types or tissues"/>
</dbReference>
<evidence type="ECO:0000313" key="2">
    <source>
        <dbReference type="Ensembl" id="ENSACLP00000019192.2"/>
    </source>
</evidence>
<keyword evidence="1" id="KW-0720">Serine protease</keyword>
<dbReference type="Proteomes" id="UP000265100">
    <property type="component" value="Chromosome 13"/>
</dbReference>
<dbReference type="InterPro" id="IPR039245">
    <property type="entry name" value="TYSND1/DEG15"/>
</dbReference>
<dbReference type="PANTHER" id="PTHR21004:SF0">
    <property type="entry name" value="PEROXISOMAL LEADER PEPTIDE-PROCESSING PROTEASE"/>
    <property type="match status" value="1"/>
</dbReference>
<reference evidence="2" key="2">
    <citation type="submission" date="2025-08" db="UniProtKB">
        <authorList>
            <consortium name="Ensembl"/>
        </authorList>
    </citation>
    <scope>IDENTIFICATION</scope>
</reference>
<comment type="function">
    <text evidence="1">Peroxisomal protease that mediates both the removal of the leader peptide from proteins containing a PTS2 target sequence and processes several PTS1-containing proteins. Catalyzes the processing of PTS1-proteins involved in the peroxisomal beta-oxidation of fatty acids.</text>
</comment>
<accession>A0A3P8PQ87</accession>
<dbReference type="SUPFAM" id="SSF50494">
    <property type="entry name" value="Trypsin-like serine proteases"/>
    <property type="match status" value="2"/>
</dbReference>
<sequence length="596" mass="65430">MDANVFVTFYGIKLKVSSRALRANTDRRPITFTSVNLESPMILNENFWAAKVPEENNASPFTFDFQSMELKDVERRCCVVKVSEASSAKKPVSCSGVVVHPRTGIIICTGLPFSRFIIDGDPLYWDHDFLPPRSFSAKLQICVTFPTDTKQSARRATITPTRSKTAAGQREAAAELLMLVNCVEFKHAFQAVFQEADQWRFHCDEDEELLRDFHFLSWFAVLRVGVVLDSSQDSGTIPWQSSAPLQKGCPVVACGSPFGSLCLDLFISTLSRGIISNLAGEDNAVILTDARCLPGTEGGGLFVVKGAGSVHLIGLIVSPFGWKANEWIGLTLVCSAQLVFRNLISCLSVQDPLRNVWLHPGESDIQMSTAAHESKAVKYPTVCFVDSGQFWGSGVVVGSRLVVSCRHVVNRKSKVRLKFHHRDRVHDSVGDVLFSTKASSPYDLALVQLRDAVPEAVVSRMCQSFIPGESVVVVGYGGLGRSCGPSLTCGVLSKAISWNCQPVMLQTTCAVQAGTSGGAVVQRCSGELLGIVSSNTRDMATKVTYPHLNFSVPVTVFQRLLQHFEQTKDVNVFRELDSTEKEIRRVWRLQGAQSKL</sequence>
<dbReference type="Ensembl" id="ENSACLT00000019637.2">
    <property type="protein sequence ID" value="ENSACLP00000019192.2"/>
    <property type="gene ID" value="ENSACLG00000034259.1"/>
</dbReference>
<keyword evidence="1" id="KW-0645">Protease</keyword>
<dbReference type="PANTHER" id="PTHR21004">
    <property type="entry name" value="SERINE PROTEASE-RELATED"/>
    <property type="match status" value="1"/>
</dbReference>
<dbReference type="STRING" id="8154.ENSACLP00000019192"/>
<dbReference type="Pfam" id="PF13365">
    <property type="entry name" value="Trypsin_2"/>
    <property type="match status" value="1"/>
</dbReference>
<comment type="PTM">
    <text evidence="1">The full-lengh TYSND1 is the active the proteolytic processing of PTS1- and PTS2-proteins and in self-cleavage, and intermolecular self-cleavage of TYSND1 down-regulates its protease activity.</text>
</comment>
<dbReference type="InterPro" id="IPR043504">
    <property type="entry name" value="Peptidase_S1_PA_chymotrypsin"/>
</dbReference>
<gene>
    <name evidence="2" type="primary">TYSND1</name>
</gene>
<name>A0A3P8PQ87_ASTCA</name>
<keyword evidence="1" id="KW-0576">Peroxisome</keyword>
<dbReference type="Gene3D" id="2.40.10.120">
    <property type="match status" value="1"/>
</dbReference>
<keyword evidence="3" id="KW-1185">Reference proteome</keyword>
<protein>
    <recommendedName>
        <fullName evidence="1">Peroxisomal leader peptide-processing protease</fullName>
        <ecNumber evidence="1">3.4.21.-</ecNumber>
    </recommendedName>
</protein>
<dbReference type="InterPro" id="IPR009003">
    <property type="entry name" value="Peptidase_S1_PA"/>
</dbReference>
<dbReference type="Gene3D" id="2.40.10.10">
    <property type="entry name" value="Trypsin-like serine proteases"/>
    <property type="match status" value="2"/>
</dbReference>